<dbReference type="EMBL" id="OIVN01000886">
    <property type="protein sequence ID" value="SPC86926.1"/>
    <property type="molecule type" value="Genomic_DNA"/>
</dbReference>
<protein>
    <submittedName>
        <fullName evidence="1">Uncharacterized protein</fullName>
    </submittedName>
</protein>
<reference evidence="1" key="1">
    <citation type="submission" date="2018-02" db="EMBL/GenBank/DDBJ databases">
        <authorList>
            <person name="Cohen D.B."/>
            <person name="Kent A.D."/>
        </authorList>
    </citation>
    <scope>NUCLEOTIDE SEQUENCE</scope>
</reference>
<dbReference type="AlphaFoldDB" id="A0A2N9F7M4"/>
<proteinExistence type="predicted"/>
<sequence length="33" mass="3563">MCDMRSSSSLKVKAEPGAFSCRTCALLFLLPSI</sequence>
<organism evidence="1">
    <name type="scientific">Fagus sylvatica</name>
    <name type="common">Beechnut</name>
    <dbReference type="NCBI Taxonomy" id="28930"/>
    <lineage>
        <taxon>Eukaryota</taxon>
        <taxon>Viridiplantae</taxon>
        <taxon>Streptophyta</taxon>
        <taxon>Embryophyta</taxon>
        <taxon>Tracheophyta</taxon>
        <taxon>Spermatophyta</taxon>
        <taxon>Magnoliopsida</taxon>
        <taxon>eudicotyledons</taxon>
        <taxon>Gunneridae</taxon>
        <taxon>Pentapetalae</taxon>
        <taxon>rosids</taxon>
        <taxon>fabids</taxon>
        <taxon>Fagales</taxon>
        <taxon>Fagaceae</taxon>
        <taxon>Fagus</taxon>
    </lineage>
</organism>
<gene>
    <name evidence="1" type="ORF">FSB_LOCUS14808</name>
</gene>
<name>A0A2N9F7M4_FAGSY</name>
<evidence type="ECO:0000313" key="1">
    <source>
        <dbReference type="EMBL" id="SPC86926.1"/>
    </source>
</evidence>
<accession>A0A2N9F7M4</accession>